<evidence type="ECO:0000313" key="8">
    <source>
        <dbReference type="Proteomes" id="UP000289886"/>
    </source>
</evidence>
<feature type="region of interest" description="Disordered" evidence="5">
    <location>
        <begin position="761"/>
        <end position="824"/>
    </location>
</feature>
<evidence type="ECO:0000256" key="3">
    <source>
        <dbReference type="ARBA" id="ARBA00022737"/>
    </source>
</evidence>
<dbReference type="PROSITE" id="PS00678">
    <property type="entry name" value="WD_REPEATS_1"/>
    <property type="match status" value="4"/>
</dbReference>
<evidence type="ECO:0000256" key="4">
    <source>
        <dbReference type="PROSITE-ProRule" id="PRU00221"/>
    </source>
</evidence>
<feature type="region of interest" description="Disordered" evidence="5">
    <location>
        <begin position="274"/>
        <end position="297"/>
    </location>
</feature>
<feature type="repeat" description="WD" evidence="4">
    <location>
        <begin position="1020"/>
        <end position="1053"/>
    </location>
</feature>
<dbReference type="Pfam" id="PF13499">
    <property type="entry name" value="EF-hand_7"/>
    <property type="match status" value="1"/>
</dbReference>
<gene>
    <name evidence="7" type="ORF">EOD39_17778</name>
</gene>
<evidence type="ECO:0000256" key="2">
    <source>
        <dbReference type="ARBA" id="ARBA00022574"/>
    </source>
</evidence>
<dbReference type="SUPFAM" id="SSF47473">
    <property type="entry name" value="EF-hand"/>
    <property type="match status" value="1"/>
</dbReference>
<dbReference type="InterPro" id="IPR001680">
    <property type="entry name" value="WD40_rpt"/>
</dbReference>
<evidence type="ECO:0000256" key="5">
    <source>
        <dbReference type="SAM" id="MobiDB-lite"/>
    </source>
</evidence>
<dbReference type="InterPro" id="IPR015943">
    <property type="entry name" value="WD40/YVTN_repeat-like_dom_sf"/>
</dbReference>
<dbReference type="SMART" id="SM00320">
    <property type="entry name" value="WD40"/>
    <property type="match status" value="8"/>
</dbReference>
<dbReference type="PROSITE" id="PS50294">
    <property type="entry name" value="WD_REPEATS_REGION"/>
    <property type="match status" value="3"/>
</dbReference>
<feature type="compositionally biased region" description="Basic and acidic residues" evidence="5">
    <location>
        <begin position="761"/>
        <end position="776"/>
    </location>
</feature>
<keyword evidence="2 4" id="KW-0853">WD repeat</keyword>
<dbReference type="SMART" id="SM00054">
    <property type="entry name" value="EFh"/>
    <property type="match status" value="1"/>
</dbReference>
<dbReference type="SUPFAM" id="SSF50978">
    <property type="entry name" value="WD40 repeat-like"/>
    <property type="match status" value="1"/>
</dbReference>
<dbReference type="CDD" id="cd00051">
    <property type="entry name" value="EFh"/>
    <property type="match status" value="1"/>
</dbReference>
<sequence length="1240" mass="141316">MIPNCLPQGDVYHASEELIKEAHVPSFQKYKELYLKSVDSPEGAYLKDLCLFHAEFWGDIAKEFYWKSKHRGAYLKDLCLFHAEFWGDIAKEFYWKSKHRGQFLDYNFDVTKGKIYIKCMEGATTNICYNVLDRNVKERKLGDKIAFLCLQDFLQNLYVNESWIQTVPCSSLLMYGPCHSPKGDKAGHCDFGFRNLLVKKCIVVKHLCKEEVSWDGSSCCSQSPPTKRVCHIVQDEYLNYMLLEYREKDSLHRQNRPLFFPKPLKLIPVAISETDKTKQQASPESENAADGKQSQRVEDQINDEHLHRIERMFREADVDGGGGLDMEEFREAMKKIMGEVDDEDLDIIFMKVDTNCDGSVDWAEKKEDKTGLPKALTQLGRYMSISRDGFLNYWNERFKLIRTVHVSPLSENQSFFVWTDGKKGVFSIGDARGNIVVLTSLDVVRYGLFNMPGFSTTSVTGGFDRIVRMWNPYVTNTATSQMKGHNSAITHIVVNGKANKIISISKDKNLRVWDLDDCTCLQNIHSRNMNLGRFPISDIHYNKETNTLSLATFLIGVLQGAIEDAEASFKGLTSHEQPLCAALYNSNFKQVVSGCHNGLVSVWDILTGEKVMQFLTSSEKGVEVTAMTFDGPKRRLITGSMDGTIKLWNFNNGACLWELPKFNNTEVTGILYLNQRIYVSGWSKYVMWYLDAKEDDELEYRQWKRYHSEDIFSMDMHGNKLLVTASYSGDIIVWNIDSGQAFCRFNPYQSPQPLLPVRVSEEVKPKQDKSPDHAEDVNEPWANLRKSNLTDGSSSSTLSSQHRALASAPPVMKSSSLANSKQDMRSVLNENSLVVDGEVEEEMSAKREPKKACQGRKKKREEERIEEKLEKPRLAVEKVFFLRTRERSPDTAILLSSAADGYIYAWSISHQGGLLGKFRAVNTEETSVSTMSTDEKGQILLTGDTNGYIRIWEIENYCYRTKEEKRPASSDGVNKGLRLPDLIPEYCRMQGPKSDDIEAEKEVQDGWTTSPVPPTLLSSWRCHLQRIVHVEYVDRFQLIVTASLDCNVRLWSIAGKYIGTFGQALWQVRVQPGLRTQLPADLKRVASCQTLKVLNEGTRPHWECARKILETLSHQKQQHSQTINFMKGSMPQDASSKLQEILQNNPVIANYTNDQINITWKKWEVKGVELRIYKLLPCMALTPVCQPPVPDLLKETQQLKRTEGAETIGKQKRLIKMPGRVHFNSDTKIGRKKSTAPKSA</sequence>
<dbReference type="Gene3D" id="1.10.238.10">
    <property type="entry name" value="EF-hand"/>
    <property type="match status" value="1"/>
</dbReference>
<dbReference type="Gene3D" id="3.40.50.12780">
    <property type="entry name" value="N-terminal domain of ligase-like"/>
    <property type="match status" value="1"/>
</dbReference>
<dbReference type="PANTHER" id="PTHR44324:SF6">
    <property type="entry name" value="EF-HAND CALCIUM BINDING DOMAIN 8"/>
    <property type="match status" value="1"/>
</dbReference>
<dbReference type="PANTHER" id="PTHR44324">
    <property type="entry name" value="WD40 REPEAT DOMAIN 95"/>
    <property type="match status" value="1"/>
</dbReference>
<dbReference type="AlphaFoldDB" id="A0A444V2E6"/>
<evidence type="ECO:0000256" key="1">
    <source>
        <dbReference type="ARBA" id="ARBA00014901"/>
    </source>
</evidence>
<dbReference type="InterPro" id="IPR019775">
    <property type="entry name" value="WD40_repeat_CS"/>
</dbReference>
<evidence type="ECO:0000313" key="7">
    <source>
        <dbReference type="EMBL" id="RXM94631.1"/>
    </source>
</evidence>
<dbReference type="SUPFAM" id="SSF50998">
    <property type="entry name" value="Quinoprotein alcohol dehydrogenase-like"/>
    <property type="match status" value="1"/>
</dbReference>
<keyword evidence="3" id="KW-0677">Repeat</keyword>
<dbReference type="Proteomes" id="UP000289886">
    <property type="component" value="Unassembled WGS sequence"/>
</dbReference>
<dbReference type="InterPro" id="IPR020472">
    <property type="entry name" value="WD40_PAC1"/>
</dbReference>
<dbReference type="InterPro" id="IPR036322">
    <property type="entry name" value="WD40_repeat_dom_sf"/>
</dbReference>
<feature type="region of interest" description="Disordered" evidence="5">
    <location>
        <begin position="839"/>
        <end position="864"/>
    </location>
</feature>
<dbReference type="EMBL" id="SCEB01003158">
    <property type="protein sequence ID" value="RXM94631.1"/>
    <property type="molecule type" value="Genomic_DNA"/>
</dbReference>
<feature type="repeat" description="WD" evidence="4">
    <location>
        <begin position="572"/>
        <end position="613"/>
    </location>
</feature>
<dbReference type="InterPro" id="IPR042099">
    <property type="entry name" value="ANL_N_sf"/>
</dbReference>
<comment type="caution">
    <text evidence="7">The sequence shown here is derived from an EMBL/GenBank/DDBJ whole genome shotgun (WGS) entry which is preliminary data.</text>
</comment>
<feature type="domain" description="EF-hand" evidence="6">
    <location>
        <begin position="304"/>
        <end position="339"/>
    </location>
</feature>
<feature type="repeat" description="WD" evidence="4">
    <location>
        <begin position="624"/>
        <end position="658"/>
    </location>
</feature>
<dbReference type="InterPro" id="IPR051242">
    <property type="entry name" value="WD-EF-hand_domain"/>
</dbReference>
<organism evidence="7 8">
    <name type="scientific">Acipenser ruthenus</name>
    <name type="common">Sterlet sturgeon</name>
    <dbReference type="NCBI Taxonomy" id="7906"/>
    <lineage>
        <taxon>Eukaryota</taxon>
        <taxon>Metazoa</taxon>
        <taxon>Chordata</taxon>
        <taxon>Craniata</taxon>
        <taxon>Vertebrata</taxon>
        <taxon>Euteleostomi</taxon>
        <taxon>Actinopterygii</taxon>
        <taxon>Chondrostei</taxon>
        <taxon>Acipenseriformes</taxon>
        <taxon>Acipenseridae</taxon>
        <taxon>Acipenser</taxon>
    </lineage>
</organism>
<proteinExistence type="predicted"/>
<feature type="repeat" description="WD" evidence="4">
    <location>
        <begin position="921"/>
        <end position="956"/>
    </location>
</feature>
<dbReference type="InterPro" id="IPR032387">
    <property type="entry name" value="ACAS_N"/>
</dbReference>
<dbReference type="InterPro" id="IPR011047">
    <property type="entry name" value="Quinoprotein_ADH-like_sf"/>
</dbReference>
<dbReference type="PROSITE" id="PS50082">
    <property type="entry name" value="WD_REPEATS_2"/>
    <property type="match status" value="6"/>
</dbReference>
<feature type="repeat" description="WD" evidence="4">
    <location>
        <begin position="482"/>
        <end position="523"/>
    </location>
</feature>
<dbReference type="PRINTS" id="PR00320">
    <property type="entry name" value="GPROTEINBRPT"/>
</dbReference>
<dbReference type="InterPro" id="IPR002048">
    <property type="entry name" value="EF_hand_dom"/>
</dbReference>
<accession>A0A444V2E6</accession>
<dbReference type="Pfam" id="PF00400">
    <property type="entry name" value="WD40"/>
    <property type="match status" value="4"/>
</dbReference>
<feature type="compositionally biased region" description="Low complexity" evidence="5">
    <location>
        <begin position="787"/>
        <end position="800"/>
    </location>
</feature>
<dbReference type="GO" id="GO:0005509">
    <property type="term" value="F:calcium ion binding"/>
    <property type="evidence" value="ECO:0007669"/>
    <property type="project" value="InterPro"/>
</dbReference>
<dbReference type="Gene3D" id="2.130.10.10">
    <property type="entry name" value="YVTN repeat-like/Quinoprotein amine dehydrogenase"/>
    <property type="match status" value="3"/>
</dbReference>
<reference evidence="7 8" key="1">
    <citation type="submission" date="2019-01" db="EMBL/GenBank/DDBJ databases">
        <title>Draft Genome and Complete Hox-Cluster Characterization of the Sterlet Sturgeon (Acipenser ruthenus).</title>
        <authorList>
            <person name="Wei Q."/>
        </authorList>
    </citation>
    <scope>NUCLEOTIDE SEQUENCE [LARGE SCALE GENOMIC DNA]</scope>
    <source>
        <strain evidence="7">WHYD16114868_AA</strain>
        <tissue evidence="7">Blood</tissue>
    </source>
</reference>
<feature type="repeat" description="WD" evidence="4">
    <location>
        <begin position="704"/>
        <end position="744"/>
    </location>
</feature>
<name>A0A444V2E6_ACIRT</name>
<protein>
    <recommendedName>
        <fullName evidence="1">WD repeat-containing protein on Y chromosome</fullName>
    </recommendedName>
</protein>
<dbReference type="InterPro" id="IPR011992">
    <property type="entry name" value="EF-hand-dom_pair"/>
</dbReference>
<dbReference type="PROSITE" id="PS50222">
    <property type="entry name" value="EF_HAND_2"/>
    <property type="match status" value="1"/>
</dbReference>
<evidence type="ECO:0000259" key="6">
    <source>
        <dbReference type="PROSITE" id="PS50222"/>
    </source>
</evidence>
<keyword evidence="8" id="KW-1185">Reference proteome</keyword>
<dbReference type="Pfam" id="PF16177">
    <property type="entry name" value="ACAS_N"/>
    <property type="match status" value="1"/>
</dbReference>